<protein>
    <submittedName>
        <fullName evidence="1">Uncharacterized protein</fullName>
    </submittedName>
</protein>
<comment type="caution">
    <text evidence="1">The sequence shown here is derived from an EMBL/GenBank/DDBJ whole genome shotgun (WGS) entry which is preliminary data.</text>
</comment>
<proteinExistence type="predicted"/>
<sequence>MTRRLPALHEGHAPIELHEAFAHALEAFEHWDRRTAEPRVRFDGRDVPISSVFGRMRTCFDILPLRLREAVADVVGGGAAAVAEDGRATFADAAVHLRAMCLRRLRRAVA</sequence>
<dbReference type="AlphaFoldDB" id="A0A840BWL8"/>
<dbReference type="RefSeq" id="WP_019404535.1">
    <property type="nucleotide sequence ID" value="NZ_JACIEN010000001.1"/>
</dbReference>
<name>A0A840BWL8_9HYPH</name>
<evidence type="ECO:0000313" key="2">
    <source>
        <dbReference type="Proteomes" id="UP000577362"/>
    </source>
</evidence>
<organism evidence="1 2">
    <name type="scientific">Chelatococcus caeni</name>
    <dbReference type="NCBI Taxonomy" id="1348468"/>
    <lineage>
        <taxon>Bacteria</taxon>
        <taxon>Pseudomonadati</taxon>
        <taxon>Pseudomonadota</taxon>
        <taxon>Alphaproteobacteria</taxon>
        <taxon>Hyphomicrobiales</taxon>
        <taxon>Chelatococcaceae</taxon>
        <taxon>Chelatococcus</taxon>
    </lineage>
</organism>
<dbReference type="EMBL" id="JACIEN010000001">
    <property type="protein sequence ID" value="MBB4015739.1"/>
    <property type="molecule type" value="Genomic_DNA"/>
</dbReference>
<gene>
    <name evidence="1" type="ORF">GGR16_000745</name>
</gene>
<keyword evidence="2" id="KW-1185">Reference proteome</keyword>
<dbReference type="Proteomes" id="UP000577362">
    <property type="component" value="Unassembled WGS sequence"/>
</dbReference>
<reference evidence="1 2" key="1">
    <citation type="submission" date="2020-08" db="EMBL/GenBank/DDBJ databases">
        <title>Genomic Encyclopedia of Type Strains, Phase IV (KMG-IV): sequencing the most valuable type-strain genomes for metagenomic binning, comparative biology and taxonomic classification.</title>
        <authorList>
            <person name="Goeker M."/>
        </authorList>
    </citation>
    <scope>NUCLEOTIDE SEQUENCE [LARGE SCALE GENOMIC DNA]</scope>
    <source>
        <strain evidence="1 2">DSM 103737</strain>
    </source>
</reference>
<evidence type="ECO:0000313" key="1">
    <source>
        <dbReference type="EMBL" id="MBB4015739.1"/>
    </source>
</evidence>
<accession>A0A840BWL8</accession>